<organism evidence="1 2">
    <name type="scientific">Lithospermum erythrorhizon</name>
    <name type="common">Purple gromwell</name>
    <name type="synonym">Lithospermum officinale var. erythrorhizon</name>
    <dbReference type="NCBI Taxonomy" id="34254"/>
    <lineage>
        <taxon>Eukaryota</taxon>
        <taxon>Viridiplantae</taxon>
        <taxon>Streptophyta</taxon>
        <taxon>Embryophyta</taxon>
        <taxon>Tracheophyta</taxon>
        <taxon>Spermatophyta</taxon>
        <taxon>Magnoliopsida</taxon>
        <taxon>eudicotyledons</taxon>
        <taxon>Gunneridae</taxon>
        <taxon>Pentapetalae</taxon>
        <taxon>asterids</taxon>
        <taxon>lamiids</taxon>
        <taxon>Boraginales</taxon>
        <taxon>Boraginaceae</taxon>
        <taxon>Boraginoideae</taxon>
        <taxon>Lithospermeae</taxon>
        <taxon>Lithospermum</taxon>
    </lineage>
</organism>
<dbReference type="PANTHER" id="PTHR33325">
    <property type="entry name" value="ZINC FINGER, CCHC-TYPE-RELATED"/>
    <property type="match status" value="1"/>
</dbReference>
<protein>
    <submittedName>
        <fullName evidence="1">Uncharacterized protein</fullName>
    </submittedName>
</protein>
<gene>
    <name evidence="1" type="ORF">LIER_41237</name>
</gene>
<dbReference type="EMBL" id="BAABME010025289">
    <property type="protein sequence ID" value="GAA0171860.1"/>
    <property type="molecule type" value="Genomic_DNA"/>
</dbReference>
<keyword evidence="2" id="KW-1185">Reference proteome</keyword>
<sequence length="180" mass="20778">MSCSNGIIDYLASGGLEDILLDVVETRASSAVVGNDKEAEIAKQKAARELSMKKAKLLRLIKHHLDGGLRTEYTHTKYPRFLWKSLNERFESQTTVLFPPLMNEWNKLRFQDFKTVDEYNSMVHKIIENLEFCSKTITEDEKLKKTYSTFHASHVLLQQQDRLCEYTKYSDLVAALLLAE</sequence>
<dbReference type="PANTHER" id="PTHR33325:SF11">
    <property type="entry name" value="COLD SHOCK DOMAIN-CONTAINING PROTEIN 4-LIKE"/>
    <property type="match status" value="1"/>
</dbReference>
<comment type="caution">
    <text evidence="1">The sequence shown here is derived from an EMBL/GenBank/DDBJ whole genome shotgun (WGS) entry which is preliminary data.</text>
</comment>
<proteinExistence type="predicted"/>
<name>A0AAV3R9T7_LITER</name>
<evidence type="ECO:0000313" key="2">
    <source>
        <dbReference type="Proteomes" id="UP001454036"/>
    </source>
</evidence>
<evidence type="ECO:0000313" key="1">
    <source>
        <dbReference type="EMBL" id="GAA0171860.1"/>
    </source>
</evidence>
<dbReference type="Proteomes" id="UP001454036">
    <property type="component" value="Unassembled WGS sequence"/>
</dbReference>
<accession>A0AAV3R9T7</accession>
<reference evidence="1 2" key="1">
    <citation type="submission" date="2024-01" db="EMBL/GenBank/DDBJ databases">
        <title>The complete chloroplast genome sequence of Lithospermum erythrorhizon: insights into the phylogenetic relationship among Boraginaceae species and the maternal lineages of purple gromwells.</title>
        <authorList>
            <person name="Okada T."/>
            <person name="Watanabe K."/>
        </authorList>
    </citation>
    <scope>NUCLEOTIDE SEQUENCE [LARGE SCALE GENOMIC DNA]</scope>
</reference>
<dbReference type="AlphaFoldDB" id="A0AAV3R9T7"/>